<protein>
    <submittedName>
        <fullName evidence="1">Uncharacterized protein</fullName>
    </submittedName>
</protein>
<dbReference type="EMBL" id="CP001275">
    <property type="protein sequence ID" value="ACM05719.1"/>
    <property type="molecule type" value="Genomic_DNA"/>
</dbReference>
<dbReference type="KEGG" id="tro:trd_0585"/>
<dbReference type="AlphaFoldDB" id="B9KYN8"/>
<keyword evidence="2" id="KW-1185">Reference proteome</keyword>
<reference evidence="1 2" key="1">
    <citation type="journal article" date="2009" name="PLoS ONE">
        <title>Complete genome sequence of the aerobic CO-oxidizing thermophile Thermomicrobium roseum.</title>
        <authorList>
            <person name="Wu D."/>
            <person name="Raymond J."/>
            <person name="Wu M."/>
            <person name="Chatterji S."/>
            <person name="Ren Q."/>
            <person name="Graham J.E."/>
            <person name="Bryant D.A."/>
            <person name="Robb F."/>
            <person name="Colman A."/>
            <person name="Tallon L.J."/>
            <person name="Badger J.H."/>
            <person name="Madupu R."/>
            <person name="Ward N.L."/>
            <person name="Eisen J.A."/>
        </authorList>
    </citation>
    <scope>NUCLEOTIDE SEQUENCE [LARGE SCALE GENOMIC DNA]</scope>
    <source>
        <strain evidence="2">ATCC 27502 / DSM 5159 / P-2</strain>
    </source>
</reference>
<proteinExistence type="predicted"/>
<gene>
    <name evidence="1" type="ordered locus">trd_0585</name>
</gene>
<evidence type="ECO:0000313" key="2">
    <source>
        <dbReference type="Proteomes" id="UP000000447"/>
    </source>
</evidence>
<dbReference type="Proteomes" id="UP000000447">
    <property type="component" value="Chromosome"/>
</dbReference>
<dbReference type="HOGENOM" id="CLU_3297872_0_0_0"/>
<sequence length="40" mass="4355">MARAPVISPSARLVEGGPLMRSITIPFEVLWTDVDPLGYV</sequence>
<evidence type="ECO:0000313" key="1">
    <source>
        <dbReference type="EMBL" id="ACM05719.1"/>
    </source>
</evidence>
<accession>B9KYN8</accession>
<name>B9KYN8_THERP</name>
<organism evidence="1 2">
    <name type="scientific">Thermomicrobium roseum (strain ATCC 27502 / DSM 5159 / P-2)</name>
    <dbReference type="NCBI Taxonomy" id="309801"/>
    <lineage>
        <taxon>Bacteria</taxon>
        <taxon>Pseudomonadati</taxon>
        <taxon>Thermomicrobiota</taxon>
        <taxon>Thermomicrobia</taxon>
        <taxon>Thermomicrobiales</taxon>
        <taxon>Thermomicrobiaceae</taxon>
        <taxon>Thermomicrobium</taxon>
    </lineage>
</organism>